<evidence type="ECO:0000256" key="1">
    <source>
        <dbReference type="SAM" id="MobiDB-lite"/>
    </source>
</evidence>
<accession>A0A9P8CIB9</accession>
<dbReference type="OrthoDB" id="3445164at2759"/>
<evidence type="ECO:0000313" key="3">
    <source>
        <dbReference type="Proteomes" id="UP000887226"/>
    </source>
</evidence>
<gene>
    <name evidence="2" type="ORF">BJ878DRAFT_489711</name>
</gene>
<protein>
    <recommendedName>
        <fullName evidence="4">F-box domain-containing protein</fullName>
    </recommendedName>
</protein>
<name>A0A9P8CIB9_9HELO</name>
<proteinExistence type="predicted"/>
<reference evidence="2" key="1">
    <citation type="journal article" date="2021" name="IMA Fungus">
        <title>Genomic characterization of three marine fungi, including Emericellopsis atlantica sp. nov. with signatures of a generalist lifestyle and marine biomass degradation.</title>
        <authorList>
            <person name="Hagestad O.C."/>
            <person name="Hou L."/>
            <person name="Andersen J.H."/>
            <person name="Hansen E.H."/>
            <person name="Altermark B."/>
            <person name="Li C."/>
            <person name="Kuhnert E."/>
            <person name="Cox R.J."/>
            <person name="Crous P.W."/>
            <person name="Spatafora J.W."/>
            <person name="Lail K."/>
            <person name="Amirebrahimi M."/>
            <person name="Lipzen A."/>
            <person name="Pangilinan J."/>
            <person name="Andreopoulos W."/>
            <person name="Hayes R.D."/>
            <person name="Ng V."/>
            <person name="Grigoriev I.V."/>
            <person name="Jackson S.A."/>
            <person name="Sutton T.D.S."/>
            <person name="Dobson A.D.W."/>
            <person name="Rama T."/>
        </authorList>
    </citation>
    <scope>NUCLEOTIDE SEQUENCE</scope>
    <source>
        <strain evidence="2">TRa3180A</strain>
    </source>
</reference>
<sequence length="420" mass="47672">MLPTPLLHSTPSTCAVFWKNRKKESVLETALLRGSVCGKKLHIDRFHIDNHARNSFAFACFTWCSVNQRRSHLSDPGLRYHLSIMMNGPGTWSAFATLMRTIGEPNSELEYFLAEAPPELGDHVLEYLDQPDINALSHASLVIRFSPPLRFYRRKERLEARIRAREQERGQESTMGPSSKLFRRRCGLSRADYNAAFTSTEVSDDKNRPPTATTSVNRAKHDDDPGASDDETYVPALHITPAVRQRILSTVCPEYNRQGIVIPEAPDLDRVPTEVLLMVYGRLDNIDACCLGLSSPHQYRIYRALFGTKIKLNTRRDGQAGTIEKSWEVVGKNQCPHCDPFRCQLYRHLEVWMGPKFEYCSSKDNFGIPAPPGAPAQCYRSKPSKPRRCGRHPIRTTTMHQDDISFSSNYPTLLVPLMPQ</sequence>
<comment type="caution">
    <text evidence="2">The sequence shown here is derived from an EMBL/GenBank/DDBJ whole genome shotgun (WGS) entry which is preliminary data.</text>
</comment>
<evidence type="ECO:0000313" key="2">
    <source>
        <dbReference type="EMBL" id="KAG9248158.1"/>
    </source>
</evidence>
<organism evidence="2 3">
    <name type="scientific">Calycina marina</name>
    <dbReference type="NCBI Taxonomy" id="1763456"/>
    <lineage>
        <taxon>Eukaryota</taxon>
        <taxon>Fungi</taxon>
        <taxon>Dikarya</taxon>
        <taxon>Ascomycota</taxon>
        <taxon>Pezizomycotina</taxon>
        <taxon>Leotiomycetes</taxon>
        <taxon>Helotiales</taxon>
        <taxon>Pezizellaceae</taxon>
        <taxon>Calycina</taxon>
    </lineage>
</organism>
<feature type="region of interest" description="Disordered" evidence="1">
    <location>
        <begin position="199"/>
        <end position="232"/>
    </location>
</feature>
<keyword evidence="3" id="KW-1185">Reference proteome</keyword>
<evidence type="ECO:0008006" key="4">
    <source>
        <dbReference type="Google" id="ProtNLM"/>
    </source>
</evidence>
<dbReference type="Proteomes" id="UP000887226">
    <property type="component" value="Unassembled WGS sequence"/>
</dbReference>
<dbReference type="AlphaFoldDB" id="A0A9P8CIB9"/>
<dbReference type="EMBL" id="MU253755">
    <property type="protein sequence ID" value="KAG9248158.1"/>
    <property type="molecule type" value="Genomic_DNA"/>
</dbReference>